<feature type="transmembrane region" description="Helical" evidence="1">
    <location>
        <begin position="190"/>
        <end position="208"/>
    </location>
</feature>
<name>A0A5E4WAE1_9BURK</name>
<evidence type="ECO:0008006" key="4">
    <source>
        <dbReference type="Google" id="ProtNLM"/>
    </source>
</evidence>
<keyword evidence="3" id="KW-1185">Reference proteome</keyword>
<dbReference type="GeneID" id="300405143"/>
<keyword evidence="1" id="KW-1133">Transmembrane helix</keyword>
<dbReference type="OrthoDB" id="5984490at2"/>
<gene>
    <name evidence="2" type="ORF">PPN31114_03129</name>
</gene>
<dbReference type="EMBL" id="CABPSK010000002">
    <property type="protein sequence ID" value="VVE20594.1"/>
    <property type="molecule type" value="Genomic_DNA"/>
</dbReference>
<proteinExistence type="predicted"/>
<evidence type="ECO:0000313" key="3">
    <source>
        <dbReference type="Proteomes" id="UP000366945"/>
    </source>
</evidence>
<feature type="transmembrane region" description="Helical" evidence="1">
    <location>
        <begin position="127"/>
        <end position="144"/>
    </location>
</feature>
<feature type="transmembrane region" description="Helical" evidence="1">
    <location>
        <begin position="42"/>
        <end position="61"/>
    </location>
</feature>
<dbReference type="AlphaFoldDB" id="A0A5E4WAE1"/>
<accession>A0A5E4WAE1</accession>
<dbReference type="Proteomes" id="UP000366945">
    <property type="component" value="Unassembled WGS sequence"/>
</dbReference>
<keyword evidence="1" id="KW-0472">Membrane</keyword>
<evidence type="ECO:0000313" key="2">
    <source>
        <dbReference type="EMBL" id="VVE20594.1"/>
    </source>
</evidence>
<feature type="transmembrane region" description="Helical" evidence="1">
    <location>
        <begin position="6"/>
        <end position="30"/>
    </location>
</feature>
<feature type="transmembrane region" description="Helical" evidence="1">
    <location>
        <begin position="97"/>
        <end position="115"/>
    </location>
</feature>
<protein>
    <recommendedName>
        <fullName evidence="4">DUF2306 domain-containing protein</fullName>
    </recommendedName>
</protein>
<feature type="transmembrane region" description="Helical" evidence="1">
    <location>
        <begin position="165"/>
        <end position="184"/>
    </location>
</feature>
<dbReference type="RefSeq" id="WP_150680327.1">
    <property type="nucleotide sequence ID" value="NZ_CABPSK010000002.1"/>
</dbReference>
<sequence>MTVPHLINLIAHVAAGVCAMGIGFCILFTTKGTVVHRKMGRAFTYFTLAVCLSAVIGSVFFRFIPMFAVLTVLVAFQLLSGWHVIYTKDLGPNRVDLLLASCATLVGGLLLKQVLFSPSTGSTSNVVVYSSLGTLALLIFYEFLRWTFPKTWHANLWRYEHIYKLVASLFAMISAFVGNVIRFGQPYSQIAPSIIGLLTIGWFFWMNYRYRMKPSLTAA</sequence>
<evidence type="ECO:0000256" key="1">
    <source>
        <dbReference type="SAM" id="Phobius"/>
    </source>
</evidence>
<organism evidence="2 3">
    <name type="scientific">Pandoraea pneumonica</name>
    <dbReference type="NCBI Taxonomy" id="2508299"/>
    <lineage>
        <taxon>Bacteria</taxon>
        <taxon>Pseudomonadati</taxon>
        <taxon>Pseudomonadota</taxon>
        <taxon>Betaproteobacteria</taxon>
        <taxon>Burkholderiales</taxon>
        <taxon>Burkholderiaceae</taxon>
        <taxon>Pandoraea</taxon>
    </lineage>
</organism>
<feature type="transmembrane region" description="Helical" evidence="1">
    <location>
        <begin position="67"/>
        <end position="85"/>
    </location>
</feature>
<reference evidence="2 3" key="1">
    <citation type="submission" date="2019-08" db="EMBL/GenBank/DDBJ databases">
        <authorList>
            <person name="Peeters C."/>
        </authorList>
    </citation>
    <scope>NUCLEOTIDE SEQUENCE [LARGE SCALE GENOMIC DNA]</scope>
    <source>
        <strain evidence="2 3">LMG 31114</strain>
    </source>
</reference>
<keyword evidence="1" id="KW-0812">Transmembrane</keyword>